<accession>A0A543KQA8</accession>
<dbReference type="Pfam" id="PF00196">
    <property type="entry name" value="GerE"/>
    <property type="match status" value="1"/>
</dbReference>
<dbReference type="RefSeq" id="WP_141818758.1">
    <property type="nucleotide sequence ID" value="NZ_BAAAIL010000002.1"/>
</dbReference>
<comment type="caution">
    <text evidence="4">The sequence shown here is derived from an EMBL/GenBank/DDBJ whole genome shotgun (WGS) entry which is preliminary data.</text>
</comment>
<reference evidence="4 5" key="1">
    <citation type="submission" date="2019-06" db="EMBL/GenBank/DDBJ databases">
        <title>Sequencing the genomes of 1000 actinobacteria strains.</title>
        <authorList>
            <person name="Klenk H.-P."/>
        </authorList>
    </citation>
    <scope>NUCLEOTIDE SEQUENCE [LARGE SCALE GENOMIC DNA]</scope>
    <source>
        <strain evidence="4 5">DSM 12362</strain>
    </source>
</reference>
<dbReference type="InterPro" id="IPR000792">
    <property type="entry name" value="Tscrpt_reg_LuxR_C"/>
</dbReference>
<sequence length="230" mass="24175">MTILIAEPPSAAEDPRRRRPDDVAPRAAESRQRPLEVAVASDSPVIRMGVAARLTPYSRRVRTTGVDLASAGTAHADVLLVGPGACVCAALRVAAHPGTAAVLLYGRQLPPGQLRRAIAGGCAGSVDLGSSAVELVQALESATCPEGRIGAERRWPGAEPGLSPRESDVLRMISLGLTNDDIVTRTGLSPNTVKSYIRNAYRKAGLTRRSEAVRWGIEHGLAPRAGTLPL</sequence>
<feature type="region of interest" description="Disordered" evidence="2">
    <location>
        <begin position="1"/>
        <end position="35"/>
    </location>
</feature>
<evidence type="ECO:0000313" key="5">
    <source>
        <dbReference type="Proteomes" id="UP000315133"/>
    </source>
</evidence>
<gene>
    <name evidence="4" type="ORF">FB476_2173</name>
</gene>
<dbReference type="CDD" id="cd06170">
    <property type="entry name" value="LuxR_C_like"/>
    <property type="match status" value="1"/>
</dbReference>
<dbReference type="PROSITE" id="PS50043">
    <property type="entry name" value="HTH_LUXR_2"/>
    <property type="match status" value="1"/>
</dbReference>
<proteinExistence type="predicted"/>
<keyword evidence="1 4" id="KW-0238">DNA-binding</keyword>
<dbReference type="GO" id="GO:0006355">
    <property type="term" value="P:regulation of DNA-templated transcription"/>
    <property type="evidence" value="ECO:0007669"/>
    <property type="project" value="InterPro"/>
</dbReference>
<dbReference type="PANTHER" id="PTHR43214">
    <property type="entry name" value="TWO-COMPONENT RESPONSE REGULATOR"/>
    <property type="match status" value="1"/>
</dbReference>
<dbReference type="GO" id="GO:0003677">
    <property type="term" value="F:DNA binding"/>
    <property type="evidence" value="ECO:0007669"/>
    <property type="project" value="UniProtKB-KW"/>
</dbReference>
<name>A0A543KQA8_9MICO</name>
<dbReference type="Gene3D" id="1.10.10.10">
    <property type="entry name" value="Winged helix-like DNA-binding domain superfamily/Winged helix DNA-binding domain"/>
    <property type="match status" value="1"/>
</dbReference>
<dbReference type="Proteomes" id="UP000315133">
    <property type="component" value="Unassembled WGS sequence"/>
</dbReference>
<dbReference type="InterPro" id="IPR016032">
    <property type="entry name" value="Sig_transdc_resp-reg_C-effctor"/>
</dbReference>
<dbReference type="SMART" id="SM00421">
    <property type="entry name" value="HTH_LUXR"/>
    <property type="match status" value="1"/>
</dbReference>
<dbReference type="InterPro" id="IPR036388">
    <property type="entry name" value="WH-like_DNA-bd_sf"/>
</dbReference>
<organism evidence="4 5">
    <name type="scientific">Ornithinimicrobium humiphilum</name>
    <dbReference type="NCBI Taxonomy" id="125288"/>
    <lineage>
        <taxon>Bacteria</taxon>
        <taxon>Bacillati</taxon>
        <taxon>Actinomycetota</taxon>
        <taxon>Actinomycetes</taxon>
        <taxon>Micrococcales</taxon>
        <taxon>Ornithinimicrobiaceae</taxon>
        <taxon>Ornithinimicrobium</taxon>
    </lineage>
</organism>
<dbReference type="PANTHER" id="PTHR43214:SF42">
    <property type="entry name" value="TRANSCRIPTIONAL REGULATORY PROTEIN DESR"/>
    <property type="match status" value="1"/>
</dbReference>
<evidence type="ECO:0000256" key="2">
    <source>
        <dbReference type="SAM" id="MobiDB-lite"/>
    </source>
</evidence>
<evidence type="ECO:0000313" key="4">
    <source>
        <dbReference type="EMBL" id="TQM97269.1"/>
    </source>
</evidence>
<protein>
    <submittedName>
        <fullName evidence="4">DNA-binding NarL/FixJ family response regulator</fullName>
    </submittedName>
</protein>
<dbReference type="SUPFAM" id="SSF46894">
    <property type="entry name" value="C-terminal effector domain of the bipartite response regulators"/>
    <property type="match status" value="1"/>
</dbReference>
<dbReference type="EMBL" id="VFPU01000001">
    <property type="protein sequence ID" value="TQM97269.1"/>
    <property type="molecule type" value="Genomic_DNA"/>
</dbReference>
<feature type="compositionally biased region" description="Basic and acidic residues" evidence="2">
    <location>
        <begin position="13"/>
        <end position="34"/>
    </location>
</feature>
<feature type="domain" description="HTH luxR-type" evidence="3">
    <location>
        <begin position="155"/>
        <end position="220"/>
    </location>
</feature>
<dbReference type="OrthoDB" id="9816529at2"/>
<evidence type="ECO:0000256" key="1">
    <source>
        <dbReference type="ARBA" id="ARBA00023125"/>
    </source>
</evidence>
<evidence type="ECO:0000259" key="3">
    <source>
        <dbReference type="PROSITE" id="PS50043"/>
    </source>
</evidence>
<feature type="compositionally biased region" description="Low complexity" evidence="2">
    <location>
        <begin position="1"/>
        <end position="12"/>
    </location>
</feature>
<dbReference type="AlphaFoldDB" id="A0A543KQA8"/>
<keyword evidence="5" id="KW-1185">Reference proteome</keyword>
<dbReference type="InterPro" id="IPR039420">
    <property type="entry name" value="WalR-like"/>
</dbReference>
<dbReference type="PRINTS" id="PR00038">
    <property type="entry name" value="HTHLUXR"/>
</dbReference>